<dbReference type="SMART" id="SM00431">
    <property type="entry name" value="SCAN"/>
    <property type="match status" value="1"/>
</dbReference>
<feature type="domain" description="SCAN box" evidence="6">
    <location>
        <begin position="64"/>
        <end position="119"/>
    </location>
</feature>
<protein>
    <recommendedName>
        <fullName evidence="4">SCAN domain-containing protein 1</fullName>
    </recommendedName>
</protein>
<evidence type="ECO:0000259" key="6">
    <source>
        <dbReference type="PROSITE" id="PS50804"/>
    </source>
</evidence>
<keyword evidence="8" id="KW-1185">Reference proteome</keyword>
<reference evidence="7" key="2">
    <citation type="submission" date="2025-09" db="UniProtKB">
        <authorList>
            <consortium name="Ensembl"/>
        </authorList>
    </citation>
    <scope>IDENTIFICATION</scope>
    <source>
        <strain evidence="7">Glennie</strain>
    </source>
</reference>
<evidence type="ECO:0000256" key="2">
    <source>
        <dbReference type="ARBA" id="ARBA00037286"/>
    </source>
</evidence>
<feature type="compositionally biased region" description="Basic and acidic residues" evidence="5">
    <location>
        <begin position="1"/>
        <end position="10"/>
    </location>
</feature>
<dbReference type="PROSITE" id="PS50804">
    <property type="entry name" value="SCAN_BOX"/>
    <property type="match status" value="1"/>
</dbReference>
<dbReference type="AlphaFoldDB" id="A0A6I8NAB0"/>
<dbReference type="Proteomes" id="UP000002279">
    <property type="component" value="Unplaced"/>
</dbReference>
<dbReference type="Gene3D" id="1.10.4020.10">
    <property type="entry name" value="DNA breaking-rejoining enzymes"/>
    <property type="match status" value="1"/>
</dbReference>
<organism evidence="7 8">
    <name type="scientific">Ornithorhynchus anatinus</name>
    <name type="common">Duckbill platypus</name>
    <dbReference type="NCBI Taxonomy" id="9258"/>
    <lineage>
        <taxon>Eukaryota</taxon>
        <taxon>Metazoa</taxon>
        <taxon>Chordata</taxon>
        <taxon>Craniata</taxon>
        <taxon>Vertebrata</taxon>
        <taxon>Euteleostomi</taxon>
        <taxon>Mammalia</taxon>
        <taxon>Monotremata</taxon>
        <taxon>Ornithorhynchidae</taxon>
        <taxon>Ornithorhynchus</taxon>
    </lineage>
</organism>
<evidence type="ECO:0000256" key="1">
    <source>
        <dbReference type="ARBA" id="ARBA00023242"/>
    </source>
</evidence>
<keyword evidence="1" id="KW-0539">Nucleus</keyword>
<dbReference type="InterPro" id="IPR050916">
    <property type="entry name" value="SCAN-C2H2_zinc_finger"/>
</dbReference>
<evidence type="ECO:0000256" key="4">
    <source>
        <dbReference type="ARBA" id="ARBA00040892"/>
    </source>
</evidence>
<evidence type="ECO:0000256" key="5">
    <source>
        <dbReference type="SAM" id="MobiDB-lite"/>
    </source>
</evidence>
<dbReference type="InterPro" id="IPR038269">
    <property type="entry name" value="SCAN_sf"/>
</dbReference>
<sequence>HRAGLPERPPEQLPVPPLWAPGESMAAPPLPLPPPSPPLPPPPPPPPPSPPREGSGSRGPETFRQRFRRFRYREASGPREAFRRLRELSRQWLRPDVRTKEQMVEMVVQDQLLAILPPDGPDPRPGGRARRPDVRITG</sequence>
<evidence type="ECO:0000313" key="8">
    <source>
        <dbReference type="Proteomes" id="UP000002279"/>
    </source>
</evidence>
<comment type="subunit">
    <text evidence="3">Interacts with ZNF202.</text>
</comment>
<feature type="region of interest" description="Disordered" evidence="5">
    <location>
        <begin position="1"/>
        <end position="64"/>
    </location>
</feature>
<dbReference type="PANTHER" id="PTHR45935">
    <property type="entry name" value="PROTEIN ZBED8-RELATED"/>
    <property type="match status" value="1"/>
</dbReference>
<dbReference type="Bgee" id="ENSOANG00000044897">
    <property type="expression patterns" value="Expressed in cerebellum and 7 other cell types or tissues"/>
</dbReference>
<evidence type="ECO:0000313" key="7">
    <source>
        <dbReference type="Ensembl" id="ENSOANP00000037763.1"/>
    </source>
</evidence>
<comment type="function">
    <text evidence="2">May regulate transcriptional activity.</text>
</comment>
<feature type="compositionally biased region" description="Pro residues" evidence="5">
    <location>
        <begin position="28"/>
        <end position="51"/>
    </location>
</feature>
<dbReference type="PANTHER" id="PTHR45935:SF10">
    <property type="entry name" value="SCAN DOMAIN-CONTAINING 1"/>
    <property type="match status" value="1"/>
</dbReference>
<name>A0A6I8NAB0_ORNAN</name>
<dbReference type="SUPFAM" id="SSF47353">
    <property type="entry name" value="Retrovirus capsid dimerization domain-like"/>
    <property type="match status" value="1"/>
</dbReference>
<reference evidence="7" key="1">
    <citation type="submission" date="2025-08" db="UniProtKB">
        <authorList>
            <consortium name="Ensembl"/>
        </authorList>
    </citation>
    <scope>IDENTIFICATION</scope>
    <source>
        <strain evidence="7">Glennie</strain>
    </source>
</reference>
<dbReference type="FunCoup" id="A0A6I8NAB0">
    <property type="interactions" value="467"/>
</dbReference>
<dbReference type="Pfam" id="PF02023">
    <property type="entry name" value="SCAN"/>
    <property type="match status" value="1"/>
</dbReference>
<accession>A0A6I8NAB0</accession>
<dbReference type="Ensembl" id="ENSOANT00000060876.1">
    <property type="protein sequence ID" value="ENSOANP00000037763.1"/>
    <property type="gene ID" value="ENSOANG00000044897.1"/>
</dbReference>
<dbReference type="OMA" id="QYQISAG"/>
<evidence type="ECO:0000256" key="3">
    <source>
        <dbReference type="ARBA" id="ARBA00038697"/>
    </source>
</evidence>
<dbReference type="GeneTree" id="ENSGT00940000163024"/>
<feature type="region of interest" description="Disordered" evidence="5">
    <location>
        <begin position="115"/>
        <end position="138"/>
    </location>
</feature>
<dbReference type="InterPro" id="IPR003309">
    <property type="entry name" value="SCAN_dom"/>
</dbReference>
<dbReference type="InParanoid" id="A0A6I8NAB0"/>
<proteinExistence type="predicted"/>